<dbReference type="AlphaFoldDB" id="A0AAE1I482"/>
<reference evidence="1" key="2">
    <citation type="journal article" date="2023" name="BMC Genomics">
        <title>Pest status, molecular evolution, and epigenetic factors derived from the genome assembly of Frankliniella fusca, a thysanopteran phytovirus vector.</title>
        <authorList>
            <person name="Catto M.A."/>
            <person name="Labadie P.E."/>
            <person name="Jacobson A.L."/>
            <person name="Kennedy G.G."/>
            <person name="Srinivasan R."/>
            <person name="Hunt B.G."/>
        </authorList>
    </citation>
    <scope>NUCLEOTIDE SEQUENCE</scope>
    <source>
        <strain evidence="1">PL_HMW_Pooled</strain>
    </source>
</reference>
<evidence type="ECO:0000313" key="1">
    <source>
        <dbReference type="EMBL" id="KAK3932665.1"/>
    </source>
</evidence>
<reference evidence="1" key="1">
    <citation type="submission" date="2021-07" db="EMBL/GenBank/DDBJ databases">
        <authorList>
            <person name="Catto M.A."/>
            <person name="Jacobson A."/>
            <person name="Kennedy G."/>
            <person name="Labadie P."/>
            <person name="Hunt B.G."/>
            <person name="Srinivasan R."/>
        </authorList>
    </citation>
    <scope>NUCLEOTIDE SEQUENCE</scope>
    <source>
        <strain evidence="1">PL_HMW_Pooled</strain>
        <tissue evidence="1">Head</tissue>
    </source>
</reference>
<keyword evidence="2" id="KW-1185">Reference proteome</keyword>
<evidence type="ECO:0000313" key="2">
    <source>
        <dbReference type="Proteomes" id="UP001219518"/>
    </source>
</evidence>
<dbReference type="Proteomes" id="UP001219518">
    <property type="component" value="Unassembled WGS sequence"/>
</dbReference>
<protein>
    <submittedName>
        <fullName evidence="1">tRNA (Guanine-N(7)-)-methyltransferase</fullName>
    </submittedName>
</protein>
<proteinExistence type="predicted"/>
<accession>A0AAE1I482</accession>
<organism evidence="1 2">
    <name type="scientific">Frankliniella fusca</name>
    <dbReference type="NCBI Taxonomy" id="407009"/>
    <lineage>
        <taxon>Eukaryota</taxon>
        <taxon>Metazoa</taxon>
        <taxon>Ecdysozoa</taxon>
        <taxon>Arthropoda</taxon>
        <taxon>Hexapoda</taxon>
        <taxon>Insecta</taxon>
        <taxon>Pterygota</taxon>
        <taxon>Neoptera</taxon>
        <taxon>Paraneoptera</taxon>
        <taxon>Thysanoptera</taxon>
        <taxon>Terebrantia</taxon>
        <taxon>Thripoidea</taxon>
        <taxon>Thripidae</taxon>
        <taxon>Frankliniella</taxon>
    </lineage>
</organism>
<comment type="caution">
    <text evidence="1">The sequence shown here is derived from an EMBL/GenBank/DDBJ whole genome shotgun (WGS) entry which is preliminary data.</text>
</comment>
<gene>
    <name evidence="1" type="ORF">KUF71_013739</name>
</gene>
<dbReference type="EMBL" id="JAHWGI010001438">
    <property type="protein sequence ID" value="KAK3932665.1"/>
    <property type="molecule type" value="Genomic_DNA"/>
</dbReference>
<dbReference type="PANTHER" id="PTHR46579">
    <property type="entry name" value="F5/8 TYPE C DOMAIN-CONTAINING PROTEIN-RELATED"/>
    <property type="match status" value="1"/>
</dbReference>
<sequence length="645" mass="70803">MTRSTAPVPVAAINVRVVAAERVTVPPRAMVYVAMSAKGCDVIGSDVAGAHPSSRLQGPGPGGDDLQDTFARPLPLTLVGQADGDGLVPPHCCSQCAGLDTGLPPAPDVQLAGVRYVRGMACTARPALPTGLEVKSSLMAAGGDTMAVAVYNSGSRPRTLRPGRCVPVLSAETPASINTGDTAPQEPGGLPAPLEDLLAHCRANLTAQECVQAIFCINVYCCVVHVTLLPLHFVCATNSLMVSMGVRNAYVESQRTGNIFVLPYQEELEKRTDRRHCARLRGVCRTGKVQFSVKVPSYLQVMLFVSFVRSASIDIMHDIFLGKMKALMTLCFSAQNKCKNFSLFHVQAAVSDVLLSIQPPHSFKRISLAIIYCNHFKQLVLGISLLCHDSVSVNDLLVSQTVLNEYVRQFENLYGLRCMTSNLHLIRHLPDVVRELGPLWATTCFSFEDMSGALKNLVHGSQLTILISELPSGKVKKFCANLLSPFSHFKVWEHISTGLAVVGKYEKNIVLADSIRPAVNSLNGNVLFFTRLLFGKIHYECKRERHNNVQYHGILRLFCQVASCHCLDISCRCPPARYFALLQRVNCNIAFKTLYPTIAIPSIFTYNESDIIDVIDVRELKSVCVQMRMWDVHYIADVISMVDLQ</sequence>
<dbReference type="PANTHER" id="PTHR46579:SF1">
    <property type="entry name" value="F5_8 TYPE C DOMAIN-CONTAINING PROTEIN"/>
    <property type="match status" value="1"/>
</dbReference>
<name>A0AAE1I482_9NEOP</name>